<dbReference type="OrthoDB" id="192832at2759"/>
<gene>
    <name evidence="8" type="ORF">OIDMADRAFT_128922</name>
</gene>
<dbReference type="AlphaFoldDB" id="A0A0C3H2P3"/>
<dbReference type="GO" id="GO:0009251">
    <property type="term" value="P:glucan catabolic process"/>
    <property type="evidence" value="ECO:0007669"/>
    <property type="project" value="TreeGrafter"/>
</dbReference>
<keyword evidence="6" id="KW-0732">Signal</keyword>
<accession>A0A0C3H2P3</accession>
<sequence>MRISQLLLPLSASVACVVGITNSSYTIADNYNSTNFFNEFNFFTGQDPTGGFVDYQGEAPANQSGLAGYSNGAIYLGVDHKTVNPAGGRNSVRVTSNKAYTKGLFIADIAHMPAGICGTWPAFWMFGPNWPNSGEIDIIEGVNMQASNSITLHTSEGCSLDGTGSVASSVLASTDCTGNNGCSFKTADPLNFGTGFNAAGGGVYAMDWTSSAIAVYFFPRTSIPADITAGTPNPSGWGMPLARFSGSGCDIDSHFMNQNIVFDTTFCGQWAGQVWSNSTCAALAPTCNAYVGQNPSAFAGAYWLVNYVKVFQNSGMAKRHLGYIRPKLTPYM</sequence>
<keyword evidence="5" id="KW-0326">Glycosidase</keyword>
<dbReference type="PANTHER" id="PTHR10963">
    <property type="entry name" value="GLYCOSYL HYDROLASE-RELATED"/>
    <property type="match status" value="1"/>
</dbReference>
<evidence type="ECO:0000256" key="1">
    <source>
        <dbReference type="ARBA" id="ARBA00000124"/>
    </source>
</evidence>
<dbReference type="CDD" id="cd02181">
    <property type="entry name" value="GH16_fungal_Lam16A_glucanase"/>
    <property type="match status" value="1"/>
</dbReference>
<evidence type="ECO:0000256" key="4">
    <source>
        <dbReference type="ARBA" id="ARBA00022801"/>
    </source>
</evidence>
<organism evidence="8 9">
    <name type="scientific">Oidiodendron maius (strain Zn)</name>
    <dbReference type="NCBI Taxonomy" id="913774"/>
    <lineage>
        <taxon>Eukaryota</taxon>
        <taxon>Fungi</taxon>
        <taxon>Dikarya</taxon>
        <taxon>Ascomycota</taxon>
        <taxon>Pezizomycotina</taxon>
        <taxon>Leotiomycetes</taxon>
        <taxon>Leotiomycetes incertae sedis</taxon>
        <taxon>Myxotrichaceae</taxon>
        <taxon>Oidiodendron</taxon>
    </lineage>
</organism>
<dbReference type="InterPro" id="IPR050546">
    <property type="entry name" value="Glycosyl_Hydrlase_16"/>
</dbReference>
<evidence type="ECO:0000259" key="7">
    <source>
        <dbReference type="PROSITE" id="PS51762"/>
    </source>
</evidence>
<dbReference type="Proteomes" id="UP000054321">
    <property type="component" value="Unassembled WGS sequence"/>
</dbReference>
<evidence type="ECO:0000313" key="9">
    <source>
        <dbReference type="Proteomes" id="UP000054321"/>
    </source>
</evidence>
<protein>
    <recommendedName>
        <fullName evidence="3">endo-1,3(4)-beta-glucanase</fullName>
        <ecNumber evidence="3">3.2.1.6</ecNumber>
    </recommendedName>
</protein>
<evidence type="ECO:0000256" key="2">
    <source>
        <dbReference type="ARBA" id="ARBA00006865"/>
    </source>
</evidence>
<dbReference type="SUPFAM" id="SSF49899">
    <property type="entry name" value="Concanavalin A-like lectins/glucanases"/>
    <property type="match status" value="1"/>
</dbReference>
<proteinExistence type="inferred from homology"/>
<evidence type="ECO:0000256" key="6">
    <source>
        <dbReference type="SAM" id="SignalP"/>
    </source>
</evidence>
<name>A0A0C3H2P3_OIDMZ</name>
<dbReference type="PROSITE" id="PS51762">
    <property type="entry name" value="GH16_2"/>
    <property type="match status" value="1"/>
</dbReference>
<dbReference type="InterPro" id="IPR000757">
    <property type="entry name" value="Beta-glucanase-like"/>
</dbReference>
<dbReference type="STRING" id="913774.A0A0C3H2P3"/>
<dbReference type="Gene3D" id="2.60.120.200">
    <property type="match status" value="1"/>
</dbReference>
<dbReference type="InParanoid" id="A0A0C3H2P3"/>
<dbReference type="PANTHER" id="PTHR10963:SF24">
    <property type="entry name" value="GLYCOSIDASE C21B10.07-RELATED"/>
    <property type="match status" value="1"/>
</dbReference>
<feature type="signal peptide" evidence="6">
    <location>
        <begin position="1"/>
        <end position="19"/>
    </location>
</feature>
<keyword evidence="4 8" id="KW-0378">Hydrolase</keyword>
<comment type="catalytic activity">
    <reaction evidence="1">
        <text>Endohydrolysis of (1-&gt;3)- or (1-&gt;4)-linkages in beta-D-glucans when the glucose residue whose reducing group is involved in the linkage to be hydrolyzed is itself substituted at C-3.</text>
        <dbReference type="EC" id="3.2.1.6"/>
    </reaction>
</comment>
<dbReference type="HOGENOM" id="CLU_016972_1_1_1"/>
<evidence type="ECO:0000256" key="5">
    <source>
        <dbReference type="ARBA" id="ARBA00023295"/>
    </source>
</evidence>
<evidence type="ECO:0000256" key="3">
    <source>
        <dbReference type="ARBA" id="ARBA00012599"/>
    </source>
</evidence>
<comment type="similarity">
    <text evidence="2">Belongs to the glycosyl hydrolase 16 family.</text>
</comment>
<reference evidence="8 9" key="1">
    <citation type="submission" date="2014-04" db="EMBL/GenBank/DDBJ databases">
        <authorList>
            <consortium name="DOE Joint Genome Institute"/>
            <person name="Kuo A."/>
            <person name="Martino E."/>
            <person name="Perotto S."/>
            <person name="Kohler A."/>
            <person name="Nagy L.G."/>
            <person name="Floudas D."/>
            <person name="Copeland A."/>
            <person name="Barry K.W."/>
            <person name="Cichocki N."/>
            <person name="Veneault-Fourrey C."/>
            <person name="LaButti K."/>
            <person name="Lindquist E.A."/>
            <person name="Lipzen A."/>
            <person name="Lundell T."/>
            <person name="Morin E."/>
            <person name="Murat C."/>
            <person name="Sun H."/>
            <person name="Tunlid A."/>
            <person name="Henrissat B."/>
            <person name="Grigoriev I.V."/>
            <person name="Hibbett D.S."/>
            <person name="Martin F."/>
            <person name="Nordberg H.P."/>
            <person name="Cantor M.N."/>
            <person name="Hua S.X."/>
        </authorList>
    </citation>
    <scope>NUCLEOTIDE SEQUENCE [LARGE SCALE GENOMIC DNA]</scope>
    <source>
        <strain evidence="8 9">Zn</strain>
    </source>
</reference>
<dbReference type="PROSITE" id="PS51257">
    <property type="entry name" value="PROKAR_LIPOPROTEIN"/>
    <property type="match status" value="1"/>
</dbReference>
<dbReference type="GO" id="GO:0052861">
    <property type="term" value="F:endo-1,3(4)-beta-glucanase activity"/>
    <property type="evidence" value="ECO:0007669"/>
    <property type="project" value="UniProtKB-EC"/>
</dbReference>
<feature type="domain" description="GH16" evidence="7">
    <location>
        <begin position="23"/>
        <end position="279"/>
    </location>
</feature>
<evidence type="ECO:0000313" key="8">
    <source>
        <dbReference type="EMBL" id="KIM97639.1"/>
    </source>
</evidence>
<feature type="chain" id="PRO_5002164842" description="endo-1,3(4)-beta-glucanase" evidence="6">
    <location>
        <begin position="20"/>
        <end position="332"/>
    </location>
</feature>
<reference evidence="9" key="2">
    <citation type="submission" date="2015-01" db="EMBL/GenBank/DDBJ databases">
        <title>Evolutionary Origins and Diversification of the Mycorrhizal Mutualists.</title>
        <authorList>
            <consortium name="DOE Joint Genome Institute"/>
            <consortium name="Mycorrhizal Genomics Consortium"/>
            <person name="Kohler A."/>
            <person name="Kuo A."/>
            <person name="Nagy L.G."/>
            <person name="Floudas D."/>
            <person name="Copeland A."/>
            <person name="Barry K.W."/>
            <person name="Cichocki N."/>
            <person name="Veneault-Fourrey C."/>
            <person name="LaButti K."/>
            <person name="Lindquist E.A."/>
            <person name="Lipzen A."/>
            <person name="Lundell T."/>
            <person name="Morin E."/>
            <person name="Murat C."/>
            <person name="Riley R."/>
            <person name="Ohm R."/>
            <person name="Sun H."/>
            <person name="Tunlid A."/>
            <person name="Henrissat B."/>
            <person name="Grigoriev I.V."/>
            <person name="Hibbett D.S."/>
            <person name="Martin F."/>
        </authorList>
    </citation>
    <scope>NUCLEOTIDE SEQUENCE [LARGE SCALE GENOMIC DNA]</scope>
    <source>
        <strain evidence="9">Zn</strain>
    </source>
</reference>
<dbReference type="FunFam" id="2.60.120.200:FF:000114">
    <property type="entry name" value="Probable endo-1,3(4)-beta-glucanase NFIA_089530"/>
    <property type="match status" value="1"/>
</dbReference>
<keyword evidence="9" id="KW-1185">Reference proteome</keyword>
<dbReference type="EC" id="3.2.1.6" evidence="3"/>
<dbReference type="EMBL" id="KN832881">
    <property type="protein sequence ID" value="KIM97639.1"/>
    <property type="molecule type" value="Genomic_DNA"/>
</dbReference>
<dbReference type="Pfam" id="PF26113">
    <property type="entry name" value="GH16_XgeA"/>
    <property type="match status" value="1"/>
</dbReference>
<dbReference type="InterPro" id="IPR013320">
    <property type="entry name" value="ConA-like_dom_sf"/>
</dbReference>